<evidence type="ECO:0000313" key="19">
    <source>
        <dbReference type="EMBL" id="CAF3921709.1"/>
    </source>
</evidence>
<dbReference type="EMBL" id="CAJOBI010000008">
    <property type="protein sequence ID" value="CAF3780267.1"/>
    <property type="molecule type" value="Genomic_DNA"/>
</dbReference>
<dbReference type="PANTHER" id="PTHR21016">
    <property type="entry name" value="BETA-AMYLOID BINDING PROTEIN-RELATED"/>
    <property type="match status" value="1"/>
</dbReference>
<evidence type="ECO:0000256" key="2">
    <source>
        <dbReference type="ARBA" id="ARBA00008284"/>
    </source>
</evidence>
<dbReference type="InterPro" id="IPR050932">
    <property type="entry name" value="TM2D1-3-like"/>
</dbReference>
<dbReference type="GO" id="GO:0016020">
    <property type="term" value="C:membrane"/>
    <property type="evidence" value="ECO:0007669"/>
    <property type="project" value="UniProtKB-SubCell"/>
</dbReference>
<keyword evidence="4 9" id="KW-0732">Signal</keyword>
<reference evidence="20" key="1">
    <citation type="submission" date="2021-02" db="EMBL/GenBank/DDBJ databases">
        <authorList>
            <person name="Nowell W R."/>
        </authorList>
    </citation>
    <scope>NUCLEOTIDE SEQUENCE</scope>
</reference>
<dbReference type="EMBL" id="CAJNRF010017100">
    <property type="protein sequence ID" value="CAF2220548.1"/>
    <property type="molecule type" value="Genomic_DNA"/>
</dbReference>
<evidence type="ECO:0000256" key="7">
    <source>
        <dbReference type="ARBA" id="ARBA00023180"/>
    </source>
</evidence>
<dbReference type="EMBL" id="CAJNOW010000027">
    <property type="protein sequence ID" value="CAF1211341.1"/>
    <property type="molecule type" value="Genomic_DNA"/>
</dbReference>
<feature type="transmembrane region" description="Helical" evidence="8">
    <location>
        <begin position="101"/>
        <end position="121"/>
    </location>
</feature>
<evidence type="ECO:0000313" key="16">
    <source>
        <dbReference type="EMBL" id="CAF3746307.1"/>
    </source>
</evidence>
<dbReference type="Proteomes" id="UP000681720">
    <property type="component" value="Unassembled WGS sequence"/>
</dbReference>
<evidence type="ECO:0000313" key="12">
    <source>
        <dbReference type="EMBL" id="CAF1211341.1"/>
    </source>
</evidence>
<evidence type="ECO:0000256" key="6">
    <source>
        <dbReference type="ARBA" id="ARBA00023136"/>
    </source>
</evidence>
<dbReference type="Proteomes" id="UP000663855">
    <property type="component" value="Unassembled WGS sequence"/>
</dbReference>
<feature type="chain" id="PRO_5035618960" description="TM2 domain-containing protein" evidence="9">
    <location>
        <begin position="20"/>
        <end position="144"/>
    </location>
</feature>
<organism evidence="20 21">
    <name type="scientific">Rotaria magnacalcarata</name>
    <dbReference type="NCBI Taxonomy" id="392030"/>
    <lineage>
        <taxon>Eukaryota</taxon>
        <taxon>Metazoa</taxon>
        <taxon>Spiralia</taxon>
        <taxon>Gnathifera</taxon>
        <taxon>Rotifera</taxon>
        <taxon>Eurotatoria</taxon>
        <taxon>Bdelloidea</taxon>
        <taxon>Philodinida</taxon>
        <taxon>Philodinidae</taxon>
        <taxon>Rotaria</taxon>
    </lineage>
</organism>
<dbReference type="AlphaFoldDB" id="A0A819MKF4"/>
<dbReference type="EMBL" id="CAJOBJ010000075">
    <property type="protein sequence ID" value="CAF3792014.1"/>
    <property type="molecule type" value="Genomic_DNA"/>
</dbReference>
<gene>
    <name evidence="16" type="ORF">BYL167_LOCUS83</name>
    <name evidence="11" type="ORF">CJN711_LOCUS881</name>
    <name evidence="18" type="ORF">GIL414_LOCUS599</name>
    <name evidence="12" type="ORF">KQP761_LOCUS348</name>
    <name evidence="13" type="ORF">MBJ925_LOCUS1034</name>
    <name evidence="19" type="ORF">OVN521_LOCUS10619</name>
    <name evidence="17" type="ORF">SMN809_LOCUS98</name>
    <name evidence="20" type="ORF">UXM345_LOCUS15122</name>
    <name evidence="15" type="ORF">WKI299_LOCUS35492</name>
    <name evidence="14" type="ORF">XDN619_LOCUS1652</name>
</gene>
<feature type="signal peptide" evidence="9">
    <location>
        <begin position="1"/>
        <end position="19"/>
    </location>
</feature>
<dbReference type="Proteomes" id="UP000663887">
    <property type="component" value="Unassembled WGS sequence"/>
</dbReference>
<comment type="caution">
    <text evidence="20">The sequence shown here is derived from an EMBL/GenBank/DDBJ whole genome shotgun (WGS) entry which is preliminary data.</text>
</comment>
<dbReference type="OrthoDB" id="10015404at2759"/>
<evidence type="ECO:0000313" key="13">
    <source>
        <dbReference type="EMBL" id="CAF1914158.1"/>
    </source>
</evidence>
<name>A0A819MKF4_9BILA</name>
<evidence type="ECO:0000256" key="9">
    <source>
        <dbReference type="SAM" id="SignalP"/>
    </source>
</evidence>
<evidence type="ECO:0000313" key="11">
    <source>
        <dbReference type="EMBL" id="CAF0971219.1"/>
    </source>
</evidence>
<keyword evidence="22" id="KW-1185">Reference proteome</keyword>
<dbReference type="EMBL" id="CAJNOV010000060">
    <property type="protein sequence ID" value="CAF0971219.1"/>
    <property type="molecule type" value="Genomic_DNA"/>
</dbReference>
<dbReference type="Proteomes" id="UP000676336">
    <property type="component" value="Unassembled WGS sequence"/>
</dbReference>
<evidence type="ECO:0000256" key="8">
    <source>
        <dbReference type="SAM" id="Phobius"/>
    </source>
</evidence>
<dbReference type="PANTHER" id="PTHR21016:SF7">
    <property type="entry name" value="TM2 DOMAIN-CONTAINING PROTEIN 3"/>
    <property type="match status" value="1"/>
</dbReference>
<dbReference type="Proteomes" id="UP000663866">
    <property type="component" value="Unassembled WGS sequence"/>
</dbReference>
<dbReference type="EMBL" id="CAJOBG010001365">
    <property type="protein sequence ID" value="CAF3921709.1"/>
    <property type="molecule type" value="Genomic_DNA"/>
</dbReference>
<dbReference type="EMBL" id="CAJOBH010000006">
    <property type="protein sequence ID" value="CAF3746307.1"/>
    <property type="molecule type" value="Genomic_DNA"/>
</dbReference>
<evidence type="ECO:0000313" key="21">
    <source>
        <dbReference type="Proteomes" id="UP000663842"/>
    </source>
</evidence>
<keyword evidence="6 8" id="KW-0472">Membrane</keyword>
<keyword evidence="3 8" id="KW-0812">Transmembrane</keyword>
<keyword evidence="7" id="KW-0325">Glycoprotein</keyword>
<dbReference type="EMBL" id="CAJNRE010000066">
    <property type="protein sequence ID" value="CAF1914158.1"/>
    <property type="molecule type" value="Genomic_DNA"/>
</dbReference>
<sequence length="144" mass="15550">MISIIVLVSLTISISTSTAQNNISSRATSPCTKNSDCVQGICDTNRTIPVCSCNQGWTFPRDGSDRCTYQQKSKLAAFLLSFFAGGLGADWFYLSVGNGGYIAAGVFKLLTLGGIGIWWLVDWIRILTNAFLDGQGVALLEWTP</sequence>
<comment type="subcellular location">
    <subcellularLocation>
        <location evidence="1">Membrane</location>
        <topology evidence="1">Multi-pass membrane protein</topology>
    </subcellularLocation>
</comment>
<evidence type="ECO:0000313" key="17">
    <source>
        <dbReference type="EMBL" id="CAF3780267.1"/>
    </source>
</evidence>
<dbReference type="Pfam" id="PF05154">
    <property type="entry name" value="TM2"/>
    <property type="match status" value="1"/>
</dbReference>
<proteinExistence type="inferred from homology"/>
<dbReference type="EMBL" id="CAJNRG010000077">
    <property type="protein sequence ID" value="CAF1966473.1"/>
    <property type="molecule type" value="Genomic_DNA"/>
</dbReference>
<protein>
    <recommendedName>
        <fullName evidence="10">TM2 domain-containing protein</fullName>
    </recommendedName>
</protein>
<feature type="transmembrane region" description="Helical" evidence="8">
    <location>
        <begin position="75"/>
        <end position="94"/>
    </location>
</feature>
<evidence type="ECO:0000313" key="18">
    <source>
        <dbReference type="EMBL" id="CAF3792014.1"/>
    </source>
</evidence>
<evidence type="ECO:0000256" key="5">
    <source>
        <dbReference type="ARBA" id="ARBA00022989"/>
    </source>
</evidence>
<evidence type="ECO:0000313" key="20">
    <source>
        <dbReference type="EMBL" id="CAF3982393.1"/>
    </source>
</evidence>
<dbReference type="Proteomes" id="UP000663842">
    <property type="component" value="Unassembled WGS sequence"/>
</dbReference>
<dbReference type="Proteomes" id="UP000663856">
    <property type="component" value="Unassembled WGS sequence"/>
</dbReference>
<dbReference type="InterPro" id="IPR007829">
    <property type="entry name" value="TM2"/>
</dbReference>
<evidence type="ECO:0000259" key="10">
    <source>
        <dbReference type="Pfam" id="PF05154"/>
    </source>
</evidence>
<evidence type="ECO:0000256" key="1">
    <source>
        <dbReference type="ARBA" id="ARBA00004141"/>
    </source>
</evidence>
<evidence type="ECO:0000313" key="15">
    <source>
        <dbReference type="EMBL" id="CAF2220548.1"/>
    </source>
</evidence>
<dbReference type="Proteomes" id="UP000663824">
    <property type="component" value="Unassembled WGS sequence"/>
</dbReference>
<accession>A0A819MKF4</accession>
<keyword evidence="5 8" id="KW-1133">Transmembrane helix</keyword>
<feature type="domain" description="TM2" evidence="10">
    <location>
        <begin position="70"/>
        <end position="124"/>
    </location>
</feature>
<evidence type="ECO:0000313" key="22">
    <source>
        <dbReference type="Proteomes" id="UP000663866"/>
    </source>
</evidence>
<dbReference type="EMBL" id="CAJOBF010001773">
    <property type="protein sequence ID" value="CAF3982393.1"/>
    <property type="molecule type" value="Genomic_DNA"/>
</dbReference>
<evidence type="ECO:0000256" key="3">
    <source>
        <dbReference type="ARBA" id="ARBA00022692"/>
    </source>
</evidence>
<comment type="similarity">
    <text evidence="2">Belongs to the TM2 family.</text>
</comment>
<evidence type="ECO:0000313" key="14">
    <source>
        <dbReference type="EMBL" id="CAF1966473.1"/>
    </source>
</evidence>
<evidence type="ECO:0000256" key="4">
    <source>
        <dbReference type="ARBA" id="ARBA00022729"/>
    </source>
</evidence>
<dbReference type="Proteomes" id="UP000663834">
    <property type="component" value="Unassembled WGS sequence"/>
</dbReference>
<dbReference type="Proteomes" id="UP000681967">
    <property type="component" value="Unassembled WGS sequence"/>
</dbReference>